<dbReference type="Proteomes" id="UP000075809">
    <property type="component" value="Unassembled WGS sequence"/>
</dbReference>
<accession>A0A151XCY0</accession>
<keyword evidence="2" id="KW-1185">Reference proteome</keyword>
<organism evidence="1 2">
    <name type="scientific">Mycetomoellerius zeteki</name>
    <dbReference type="NCBI Taxonomy" id="64791"/>
    <lineage>
        <taxon>Eukaryota</taxon>
        <taxon>Metazoa</taxon>
        <taxon>Ecdysozoa</taxon>
        <taxon>Arthropoda</taxon>
        <taxon>Hexapoda</taxon>
        <taxon>Insecta</taxon>
        <taxon>Pterygota</taxon>
        <taxon>Neoptera</taxon>
        <taxon>Endopterygota</taxon>
        <taxon>Hymenoptera</taxon>
        <taxon>Apocrita</taxon>
        <taxon>Aculeata</taxon>
        <taxon>Formicoidea</taxon>
        <taxon>Formicidae</taxon>
        <taxon>Myrmicinae</taxon>
        <taxon>Mycetomoellerius</taxon>
    </lineage>
</organism>
<evidence type="ECO:0000313" key="1">
    <source>
        <dbReference type="EMBL" id="KYQ58118.1"/>
    </source>
</evidence>
<sequence length="134" mass="15229">MCPVHSHPQLAISRRQLRIDPYVTWVRSVCCASSLFHRDNESSGIKCPESYTLLSASEKSKYLEVLRHYIHLGFPERFENCDACSVSLATVHHVSNCRNCPEILERFLSYLGRTDDTPWTSPESTIITVSSAQL</sequence>
<proteinExistence type="predicted"/>
<protein>
    <submittedName>
        <fullName evidence="1">Uncharacterized protein</fullName>
    </submittedName>
</protein>
<name>A0A151XCY0_9HYME</name>
<gene>
    <name evidence="1" type="ORF">ALC60_02850</name>
</gene>
<evidence type="ECO:0000313" key="2">
    <source>
        <dbReference type="Proteomes" id="UP000075809"/>
    </source>
</evidence>
<dbReference type="AlphaFoldDB" id="A0A151XCY0"/>
<reference evidence="1 2" key="1">
    <citation type="submission" date="2015-09" db="EMBL/GenBank/DDBJ databases">
        <title>Trachymyrmex zeteki WGS genome.</title>
        <authorList>
            <person name="Nygaard S."/>
            <person name="Hu H."/>
            <person name="Boomsma J."/>
            <person name="Zhang G."/>
        </authorList>
    </citation>
    <scope>NUCLEOTIDE SEQUENCE [LARGE SCALE GENOMIC DNA]</scope>
    <source>
        <strain evidence="1">Tzet28-1</strain>
        <tissue evidence="1">Whole body</tissue>
    </source>
</reference>
<dbReference type="EMBL" id="KQ982298">
    <property type="protein sequence ID" value="KYQ58118.1"/>
    <property type="molecule type" value="Genomic_DNA"/>
</dbReference>